<dbReference type="InterPro" id="IPR041920">
    <property type="entry name" value="ROS/MUCR_sf"/>
</dbReference>
<dbReference type="RefSeq" id="WP_209650467.1">
    <property type="nucleotide sequence ID" value="NZ_JBEPNV010000001.1"/>
</dbReference>
<accession>A0ABV2NP86</accession>
<evidence type="ECO:0000313" key="3">
    <source>
        <dbReference type="Proteomes" id="UP001549119"/>
    </source>
</evidence>
<sequence length="144" mass="15097">MSNTQYDVIALTAGIVAAYVGRQAVSATDLPGLMRTVRDGLVALQEPAPAAAAAKPEGFRLTATEIRKSMKPDALISFIDGKPYKTLKRHLTSHGLTPDSYRTRFGLPGDYPMVAAGYAAQRSALAKAIGLGVPGAQAARQAAE</sequence>
<comment type="caution">
    <text evidence="2">The sequence shown here is derived from an EMBL/GenBank/DDBJ whole genome shotgun (WGS) entry which is preliminary data.</text>
</comment>
<dbReference type="Proteomes" id="UP001549119">
    <property type="component" value="Unassembled WGS sequence"/>
</dbReference>
<gene>
    <name evidence="2" type="ORF">ABIC20_005619</name>
</gene>
<dbReference type="InterPro" id="IPR008807">
    <property type="entry name" value="ROS_MUCR"/>
</dbReference>
<dbReference type="Gene3D" id="1.10.10.1550">
    <property type="entry name" value="ROS/MUCR transcriptional regulator protein"/>
    <property type="match status" value="1"/>
</dbReference>
<reference evidence="2 3" key="1">
    <citation type="submission" date="2024-06" db="EMBL/GenBank/DDBJ databases">
        <title>Genomics of switchgrass bacterial isolates.</title>
        <authorList>
            <person name="Shade A."/>
        </authorList>
    </citation>
    <scope>NUCLEOTIDE SEQUENCE [LARGE SCALE GENOMIC DNA]</scope>
    <source>
        <strain evidence="2 3">PvP084</strain>
    </source>
</reference>
<keyword evidence="3" id="KW-1185">Reference proteome</keyword>
<dbReference type="Pfam" id="PF05443">
    <property type="entry name" value="ROS_MUCR"/>
    <property type="match status" value="1"/>
</dbReference>
<evidence type="ECO:0000313" key="2">
    <source>
        <dbReference type="EMBL" id="MET3868310.1"/>
    </source>
</evidence>
<protein>
    <submittedName>
        <fullName evidence="2">Transcriptional regulator</fullName>
    </submittedName>
</protein>
<comment type="similarity">
    <text evidence="1">Belongs to the ros/MucR family.</text>
</comment>
<name>A0ABV2NP86_9HYPH</name>
<proteinExistence type="inferred from homology"/>
<evidence type="ECO:0000256" key="1">
    <source>
        <dbReference type="ARBA" id="ARBA00007031"/>
    </source>
</evidence>
<organism evidence="2 3">
    <name type="scientific">Methylobacterium radiotolerans</name>
    <dbReference type="NCBI Taxonomy" id="31998"/>
    <lineage>
        <taxon>Bacteria</taxon>
        <taxon>Pseudomonadati</taxon>
        <taxon>Pseudomonadota</taxon>
        <taxon>Alphaproteobacteria</taxon>
        <taxon>Hyphomicrobiales</taxon>
        <taxon>Methylobacteriaceae</taxon>
        <taxon>Methylobacterium</taxon>
    </lineage>
</organism>
<dbReference type="EMBL" id="JBEPNW010000002">
    <property type="protein sequence ID" value="MET3868310.1"/>
    <property type="molecule type" value="Genomic_DNA"/>
</dbReference>